<keyword evidence="2 3" id="KW-0694">RNA-binding</keyword>
<dbReference type="SUPFAM" id="SSF54928">
    <property type="entry name" value="RNA-binding domain, RBD"/>
    <property type="match status" value="1"/>
</dbReference>
<evidence type="ECO:0000313" key="6">
    <source>
        <dbReference type="Proteomes" id="UP000095280"/>
    </source>
</evidence>
<organism evidence="6 7">
    <name type="scientific">Macrostomum lignano</name>
    <dbReference type="NCBI Taxonomy" id="282301"/>
    <lineage>
        <taxon>Eukaryota</taxon>
        <taxon>Metazoa</taxon>
        <taxon>Spiralia</taxon>
        <taxon>Lophotrochozoa</taxon>
        <taxon>Platyhelminthes</taxon>
        <taxon>Rhabditophora</taxon>
        <taxon>Macrostomorpha</taxon>
        <taxon>Macrostomida</taxon>
        <taxon>Macrostomidae</taxon>
        <taxon>Macrostomum</taxon>
    </lineage>
</organism>
<dbReference type="InterPro" id="IPR012677">
    <property type="entry name" value="Nucleotide-bd_a/b_plait_sf"/>
</dbReference>
<evidence type="ECO:0000256" key="2">
    <source>
        <dbReference type="ARBA" id="ARBA00022884"/>
    </source>
</evidence>
<dbReference type="GO" id="GO:0005737">
    <property type="term" value="C:cytoplasm"/>
    <property type="evidence" value="ECO:0007669"/>
    <property type="project" value="UniProtKB-SubCell"/>
</dbReference>
<keyword evidence="6" id="KW-1185">Reference proteome</keyword>
<evidence type="ECO:0000256" key="4">
    <source>
        <dbReference type="SAM" id="MobiDB-lite"/>
    </source>
</evidence>
<feature type="compositionally biased region" description="Low complexity" evidence="4">
    <location>
        <begin position="213"/>
        <end position="231"/>
    </location>
</feature>
<evidence type="ECO:0000259" key="5">
    <source>
        <dbReference type="PROSITE" id="PS50102"/>
    </source>
</evidence>
<dbReference type="SMART" id="SM00360">
    <property type="entry name" value="RRM"/>
    <property type="match status" value="1"/>
</dbReference>
<evidence type="ECO:0000256" key="1">
    <source>
        <dbReference type="ARBA" id="ARBA00022737"/>
    </source>
</evidence>
<sequence length="253" mass="27860">PLSTATTTAVAAATRTRRARPVSSCTACRWPEPTDTAGNEFGKLFIGGLSQLTNETSLRCHFGMYGQVEDAVVMMDSQTGRSRGFGFVKIPRPRLDAVLETSDHVIDGKAVDVKQSNIQRKSSRSLKIFVGGIAPEHDSATTKQRHRGFAFVAFDDERVPALVQLHYVDICGRLVEVKAMKPPNSTPPLLPARGKRRPLRRLLQRLQRPPPAYQQQQQQQQQQLYQAAQPYHLMQPHQAAAATAAAAPSTSLP</sequence>
<dbReference type="InterPro" id="IPR035979">
    <property type="entry name" value="RBD_domain_sf"/>
</dbReference>
<dbReference type="Proteomes" id="UP000095280">
    <property type="component" value="Unplaced"/>
</dbReference>
<dbReference type="PANTHER" id="PTHR48032">
    <property type="entry name" value="RNA-BINDING PROTEIN MUSASHI HOMOLOG RBP6"/>
    <property type="match status" value="1"/>
</dbReference>
<dbReference type="AlphaFoldDB" id="A0A1I8FNA9"/>
<dbReference type="GO" id="GO:0003729">
    <property type="term" value="F:mRNA binding"/>
    <property type="evidence" value="ECO:0007669"/>
    <property type="project" value="TreeGrafter"/>
</dbReference>
<evidence type="ECO:0000313" key="7">
    <source>
        <dbReference type="WBParaSite" id="maker-unitig_40852-snap-gene-0.2-mRNA-1"/>
    </source>
</evidence>
<evidence type="ECO:0000256" key="3">
    <source>
        <dbReference type="PROSITE-ProRule" id="PRU00176"/>
    </source>
</evidence>
<dbReference type="WBParaSite" id="maker-unitig_40852-snap-gene-0.2-mRNA-1">
    <property type="protein sequence ID" value="maker-unitig_40852-snap-gene-0.2-mRNA-1"/>
    <property type="gene ID" value="maker-unitig_40852-snap-gene-0.2"/>
</dbReference>
<keyword evidence="1" id="KW-0677">Repeat</keyword>
<dbReference type="PANTHER" id="PTHR48032:SF6">
    <property type="entry name" value="RNA-BINDING (RRM_RBD_RNP MOTIFS) FAMILY PROTEIN"/>
    <property type="match status" value="1"/>
</dbReference>
<name>A0A1I8FNA9_9PLAT</name>
<dbReference type="Pfam" id="PF00076">
    <property type="entry name" value="RRM_1"/>
    <property type="match status" value="1"/>
</dbReference>
<feature type="region of interest" description="Disordered" evidence="4">
    <location>
        <begin position="208"/>
        <end position="253"/>
    </location>
</feature>
<protein>
    <submittedName>
        <fullName evidence="7">RRM domain-containing protein</fullName>
    </submittedName>
</protein>
<dbReference type="GO" id="GO:0006417">
    <property type="term" value="P:regulation of translation"/>
    <property type="evidence" value="ECO:0007669"/>
    <property type="project" value="TreeGrafter"/>
</dbReference>
<dbReference type="InterPro" id="IPR000504">
    <property type="entry name" value="RRM_dom"/>
</dbReference>
<accession>A0A1I8FNA9</accession>
<proteinExistence type="predicted"/>
<feature type="domain" description="RRM" evidence="5">
    <location>
        <begin position="42"/>
        <end position="118"/>
    </location>
</feature>
<reference evidence="7" key="1">
    <citation type="submission" date="2016-11" db="UniProtKB">
        <authorList>
            <consortium name="WormBaseParasite"/>
        </authorList>
    </citation>
    <scope>IDENTIFICATION</scope>
</reference>
<dbReference type="Gene3D" id="3.30.70.330">
    <property type="match status" value="1"/>
</dbReference>
<dbReference type="PROSITE" id="PS50102">
    <property type="entry name" value="RRM"/>
    <property type="match status" value="1"/>
</dbReference>